<gene>
    <name evidence="2" type="ORF">GCM10023116_38260</name>
</gene>
<accession>A0ABP8V999</accession>
<comment type="caution">
    <text evidence="2">The sequence shown here is derived from an EMBL/GenBank/DDBJ whole genome shotgun (WGS) entry which is preliminary data.</text>
</comment>
<keyword evidence="3" id="KW-1185">Reference proteome</keyword>
<evidence type="ECO:0000313" key="2">
    <source>
        <dbReference type="EMBL" id="GAA4651542.1"/>
    </source>
</evidence>
<sequence length="294" mass="33225">MDAYTLLTTIDTALTQAPYNNAQHYKKCSSLLSLSIQKSISAIFEFLSEEKVQSTLASDVKNDQAFKFSPFHQTSTTSQRLQSLEKSVELWRKSSEKKLIEDNKQALEYILFVLEKLERLDEAKFRSARSVIYNQFNQAFNIHIERIEAILTPYSYAPCDTDDEVSQQFSMDERADKILVTVDTGKQRGYRTHKPLVAEVSTDAMDTSGLLPSPDEELTTFSARLATKLSKDSVKSCYRLTPDNTEEDLQIDTVLSGQNGADDEKISIIMTKPVSQPKTPNESQTLQSRPPMIV</sequence>
<organism evidence="2 3">
    <name type="scientific">Kistimonas scapharcae</name>
    <dbReference type="NCBI Taxonomy" id="1036133"/>
    <lineage>
        <taxon>Bacteria</taxon>
        <taxon>Pseudomonadati</taxon>
        <taxon>Pseudomonadota</taxon>
        <taxon>Gammaproteobacteria</taxon>
        <taxon>Oceanospirillales</taxon>
        <taxon>Endozoicomonadaceae</taxon>
        <taxon>Kistimonas</taxon>
    </lineage>
</organism>
<evidence type="ECO:0000256" key="1">
    <source>
        <dbReference type="SAM" id="MobiDB-lite"/>
    </source>
</evidence>
<name>A0ABP8V999_9GAMM</name>
<dbReference type="Proteomes" id="UP001500604">
    <property type="component" value="Unassembled WGS sequence"/>
</dbReference>
<proteinExistence type="predicted"/>
<feature type="compositionally biased region" description="Polar residues" evidence="1">
    <location>
        <begin position="273"/>
        <end position="288"/>
    </location>
</feature>
<reference evidence="3" key="1">
    <citation type="journal article" date="2019" name="Int. J. Syst. Evol. Microbiol.">
        <title>The Global Catalogue of Microorganisms (GCM) 10K type strain sequencing project: providing services to taxonomists for standard genome sequencing and annotation.</title>
        <authorList>
            <consortium name="The Broad Institute Genomics Platform"/>
            <consortium name="The Broad Institute Genome Sequencing Center for Infectious Disease"/>
            <person name="Wu L."/>
            <person name="Ma J."/>
        </authorList>
    </citation>
    <scope>NUCLEOTIDE SEQUENCE [LARGE SCALE GENOMIC DNA]</scope>
    <source>
        <strain evidence="3">JCM 17805</strain>
    </source>
</reference>
<evidence type="ECO:0000313" key="3">
    <source>
        <dbReference type="Proteomes" id="UP001500604"/>
    </source>
</evidence>
<protein>
    <submittedName>
        <fullName evidence="2">Uncharacterized protein</fullName>
    </submittedName>
</protein>
<dbReference type="EMBL" id="BAABFL010000455">
    <property type="protein sequence ID" value="GAA4651542.1"/>
    <property type="molecule type" value="Genomic_DNA"/>
</dbReference>
<feature type="region of interest" description="Disordered" evidence="1">
    <location>
        <begin position="272"/>
        <end position="294"/>
    </location>
</feature>